<dbReference type="GO" id="GO:0005886">
    <property type="term" value="C:plasma membrane"/>
    <property type="evidence" value="ECO:0007669"/>
    <property type="project" value="TreeGrafter"/>
</dbReference>
<dbReference type="PANTHER" id="PTHR30572:SF4">
    <property type="entry name" value="ABC TRANSPORTER PERMEASE YTRF"/>
    <property type="match status" value="1"/>
</dbReference>
<evidence type="ECO:0000256" key="1">
    <source>
        <dbReference type="SAM" id="Phobius"/>
    </source>
</evidence>
<reference evidence="3" key="1">
    <citation type="submission" date="2020-10" db="EMBL/GenBank/DDBJ databases">
        <authorList>
            <person name="Gilroy R."/>
        </authorList>
    </citation>
    <scope>NUCLEOTIDE SEQUENCE</scope>
    <source>
        <strain evidence="3">ChiHecec3B27-6122</strain>
    </source>
</reference>
<evidence type="ECO:0000313" key="4">
    <source>
        <dbReference type="Proteomes" id="UP000886876"/>
    </source>
</evidence>
<evidence type="ECO:0000313" key="3">
    <source>
        <dbReference type="EMBL" id="HIS98096.1"/>
    </source>
</evidence>
<accession>A0A9D1K9K6</accession>
<dbReference type="Proteomes" id="UP000886876">
    <property type="component" value="Unassembled WGS sequence"/>
</dbReference>
<feature type="domain" description="MacB-like periplasmic core" evidence="2">
    <location>
        <begin position="113"/>
        <end position="235"/>
    </location>
</feature>
<comment type="caution">
    <text evidence="3">The sequence shown here is derived from an EMBL/GenBank/DDBJ whole genome shotgun (WGS) entry which is preliminary data.</text>
</comment>
<gene>
    <name evidence="3" type="ORF">IAD42_08980</name>
</gene>
<feature type="transmembrane region" description="Helical" evidence="1">
    <location>
        <begin position="316"/>
        <end position="339"/>
    </location>
</feature>
<dbReference type="AlphaFoldDB" id="A0A9D1K9K6"/>
<keyword evidence="1" id="KW-1133">Transmembrane helix</keyword>
<name>A0A9D1K9K6_9FIRM</name>
<sequence length="394" mass="43335">MKLSGTKAGRRLKLRLPAPPRFKRPSRGKLILLAVCALLTLACVALCFVYSATAGTLLSQQAAERYRGENEQRFAQATSFFPAGAEKGIQDIRTFRQGMDGKLLDVSMEAAEGAPALWFDAYSGTGELTVTGSKGTATVPATGVGGEWFSFHPLELRSGGYITEDELMHDRVILDEKLAWQLFGGYDLAGLTVTISGKPYVIAGVVAMEDDRASARAHETNGEIFLHFDSLQQLTGGDGSGGISCYELVCAEPISGFTLGLLTEGFKDAVTVQNTGRFSVKNELGLLRNFGTRSMQTSGVVYPYWENAARLNEDSLALVLTGIILTALLPFVMAAVLVVKLARRGWLRLRYELVPDTWERISDRVRAKQQIALRKRQKRIEEKWVKEEDQKSEE</sequence>
<dbReference type="Pfam" id="PF12704">
    <property type="entry name" value="MacB_PCD"/>
    <property type="match status" value="1"/>
</dbReference>
<dbReference type="GO" id="GO:0022857">
    <property type="term" value="F:transmembrane transporter activity"/>
    <property type="evidence" value="ECO:0007669"/>
    <property type="project" value="TreeGrafter"/>
</dbReference>
<dbReference type="EMBL" id="DVJS01000225">
    <property type="protein sequence ID" value="HIS98096.1"/>
    <property type="molecule type" value="Genomic_DNA"/>
</dbReference>
<keyword evidence="1" id="KW-0472">Membrane</keyword>
<reference evidence="3" key="2">
    <citation type="journal article" date="2021" name="PeerJ">
        <title>Extensive microbial diversity within the chicken gut microbiome revealed by metagenomics and culture.</title>
        <authorList>
            <person name="Gilroy R."/>
            <person name="Ravi A."/>
            <person name="Getino M."/>
            <person name="Pursley I."/>
            <person name="Horton D.L."/>
            <person name="Alikhan N.F."/>
            <person name="Baker D."/>
            <person name="Gharbi K."/>
            <person name="Hall N."/>
            <person name="Watson M."/>
            <person name="Adriaenssens E.M."/>
            <person name="Foster-Nyarko E."/>
            <person name="Jarju S."/>
            <person name="Secka A."/>
            <person name="Antonio M."/>
            <person name="Oren A."/>
            <person name="Chaudhuri R.R."/>
            <person name="La Ragione R."/>
            <person name="Hildebrand F."/>
            <person name="Pallen M.J."/>
        </authorList>
    </citation>
    <scope>NUCLEOTIDE SEQUENCE</scope>
    <source>
        <strain evidence="3">ChiHecec3B27-6122</strain>
    </source>
</reference>
<proteinExistence type="predicted"/>
<organism evidence="3 4">
    <name type="scientific">Candidatus Scatomorpha pullistercoris</name>
    <dbReference type="NCBI Taxonomy" id="2840929"/>
    <lineage>
        <taxon>Bacteria</taxon>
        <taxon>Bacillati</taxon>
        <taxon>Bacillota</taxon>
        <taxon>Clostridia</taxon>
        <taxon>Eubacteriales</taxon>
        <taxon>Candidatus Scatomorpha</taxon>
    </lineage>
</organism>
<dbReference type="InterPro" id="IPR025857">
    <property type="entry name" value="MacB_PCD"/>
</dbReference>
<keyword evidence="1" id="KW-0812">Transmembrane</keyword>
<evidence type="ECO:0000259" key="2">
    <source>
        <dbReference type="Pfam" id="PF12704"/>
    </source>
</evidence>
<dbReference type="InterPro" id="IPR050250">
    <property type="entry name" value="Macrolide_Exporter_MacB"/>
</dbReference>
<protein>
    <submittedName>
        <fullName evidence="3">ABC transporter permease</fullName>
    </submittedName>
</protein>
<dbReference type="PANTHER" id="PTHR30572">
    <property type="entry name" value="MEMBRANE COMPONENT OF TRANSPORTER-RELATED"/>
    <property type="match status" value="1"/>
</dbReference>